<dbReference type="PANTHER" id="PTHR43122">
    <property type="entry name" value="FERREDOXIN SUBUNIT OF PYRUVATE:FLAVODOXIN OXIDOREDUCTASE-RELATED"/>
    <property type="match status" value="1"/>
</dbReference>
<feature type="domain" description="4Fe-4S ferredoxin-type" evidence="4">
    <location>
        <begin position="42"/>
        <end position="70"/>
    </location>
</feature>
<dbReference type="PANTHER" id="PTHR43122:SF1">
    <property type="entry name" value="IRON-SULFUR-BINDING PROTEIN"/>
    <property type="match status" value="1"/>
</dbReference>
<name>A0A975PZ37_9MYCO</name>
<evidence type="ECO:0000256" key="1">
    <source>
        <dbReference type="ARBA" id="ARBA00022723"/>
    </source>
</evidence>
<evidence type="ECO:0000313" key="5">
    <source>
        <dbReference type="EMBL" id="QUR69777.1"/>
    </source>
</evidence>
<keyword evidence="2" id="KW-0408">Iron</keyword>
<protein>
    <submittedName>
        <fullName evidence="5">4Fe-4S dicluster domain-containing protein</fullName>
    </submittedName>
</protein>
<keyword evidence="3" id="KW-0411">Iron-sulfur</keyword>
<dbReference type="PROSITE" id="PS51379">
    <property type="entry name" value="4FE4S_FER_2"/>
    <property type="match status" value="2"/>
</dbReference>
<evidence type="ECO:0000259" key="4">
    <source>
        <dbReference type="PROSITE" id="PS51379"/>
    </source>
</evidence>
<evidence type="ECO:0000256" key="2">
    <source>
        <dbReference type="ARBA" id="ARBA00023004"/>
    </source>
</evidence>
<dbReference type="InterPro" id="IPR017896">
    <property type="entry name" value="4Fe4S_Fe-S-bd"/>
</dbReference>
<dbReference type="Proteomes" id="UP000682202">
    <property type="component" value="Chromosome"/>
</dbReference>
<dbReference type="Gene3D" id="3.30.70.20">
    <property type="match status" value="1"/>
</dbReference>
<dbReference type="AlphaFoldDB" id="A0A975PZ37"/>
<keyword evidence="1" id="KW-0479">Metal-binding</keyword>
<proteinExistence type="predicted"/>
<dbReference type="KEGG" id="mspg:F6B93_12445"/>
<keyword evidence="6" id="KW-1185">Reference proteome</keyword>
<dbReference type="InterPro" id="IPR017900">
    <property type="entry name" value="4Fe4S_Fe_S_CS"/>
</dbReference>
<dbReference type="Pfam" id="PF13187">
    <property type="entry name" value="Fer4_9"/>
    <property type="match status" value="1"/>
</dbReference>
<dbReference type="SUPFAM" id="SSF54862">
    <property type="entry name" value="4Fe-4S ferredoxins"/>
    <property type="match status" value="1"/>
</dbReference>
<evidence type="ECO:0000256" key="3">
    <source>
        <dbReference type="ARBA" id="ARBA00023014"/>
    </source>
</evidence>
<feature type="domain" description="4Fe-4S ferredoxin-type" evidence="4">
    <location>
        <begin position="5"/>
        <end position="34"/>
    </location>
</feature>
<dbReference type="PROSITE" id="PS00198">
    <property type="entry name" value="4FE4S_FER_1"/>
    <property type="match status" value="2"/>
</dbReference>
<accession>A0A975PZ37</accession>
<dbReference type="EMBL" id="CP046600">
    <property type="protein sequence ID" value="QUR69777.1"/>
    <property type="molecule type" value="Genomic_DNA"/>
</dbReference>
<organism evidence="5 6">
    <name type="scientific">Mycobacterium spongiae</name>
    <dbReference type="NCBI Taxonomy" id="886343"/>
    <lineage>
        <taxon>Bacteria</taxon>
        <taxon>Bacillati</taxon>
        <taxon>Actinomycetota</taxon>
        <taxon>Actinomycetes</taxon>
        <taxon>Mycobacteriales</taxon>
        <taxon>Mycobacteriaceae</taxon>
        <taxon>Mycobacterium</taxon>
    </lineage>
</organism>
<reference evidence="5" key="1">
    <citation type="submission" date="2019-12" db="EMBL/GenBank/DDBJ databases">
        <title>Mycobacterium spongiae sp. nov.</title>
        <authorList>
            <person name="Stinear T."/>
        </authorList>
    </citation>
    <scope>NUCLEOTIDE SEQUENCE</scope>
    <source>
        <strain evidence="5">FSD4b-SM</strain>
    </source>
</reference>
<sequence>MQATGTVVIDVDACKGCDLCVAACPVDVLVMSTDEVNVRGYRYPKLLAGCIGCKACSQICPDFVFQVYRYDEPVEYEVDTSHPEGSP</sequence>
<dbReference type="GO" id="GO:0051536">
    <property type="term" value="F:iron-sulfur cluster binding"/>
    <property type="evidence" value="ECO:0007669"/>
    <property type="project" value="UniProtKB-KW"/>
</dbReference>
<evidence type="ECO:0000313" key="6">
    <source>
        <dbReference type="Proteomes" id="UP000682202"/>
    </source>
</evidence>
<gene>
    <name evidence="5" type="ORF">F6B93_12445</name>
</gene>
<dbReference type="GO" id="GO:0046872">
    <property type="term" value="F:metal ion binding"/>
    <property type="evidence" value="ECO:0007669"/>
    <property type="project" value="UniProtKB-KW"/>
</dbReference>